<keyword evidence="5" id="KW-1185">Reference proteome</keyword>
<evidence type="ECO:0000256" key="2">
    <source>
        <dbReference type="ARBA" id="ARBA00022679"/>
    </source>
</evidence>
<sequence length="690" mass="77775">MTATYQPCYFAGIHTDLRLHLPSLRRPTPTTVEKSLPKKKRLRTLVLKAKKVLEVEESEKKLSIDDYFDQATVLIESDGGDGLPRWFSPLDCCGGGSRKFDNCPLLLYLPGIDGIGLGLILQHQKLGKIFDVWCLHIPVKDRTPFEDLLLLVEQTVISENYRFPERPIYLVGESIGACLALAVAARNPTIDLVLILANPATSFAKSQLLYLLPLLEFIPSELSLIGIPYAFSLMTGEPFKTTSAGLQKELRLEEIYKGLFKQSSFFSQVVADILPRDTLMWKLRMMKSAASFVNSRLFAVKAQILLLASGRDPLLPNIEEADRIRVALPKQEIRVLKNTAVIPKCEIRKFNESGYFMFLEDGIDLVATIKGASFYRRAKIHDHVSDYLPPTDAEFDKICEPFRWISTATGPVMLSTLDDGKIVRGLVGIPTEGPVVLVGYHMLLGLELFPFVMNFLTGRDILLRGLAHPIIFVRTLEEQLDLSMFDSFRAMGAVPVSASNFYKLLASGSHVLLYPGGMREACHKKGEEYQLFWPERSEFVRMAARFGAKIIPFGVVGEDDIGELVLDSEDQMKIPYLRDLIEKGSQAVQLRTDSEGEVANQIGYLPGVVPKLPGRFYYFFRKPIDTAGMKQELKDKEKAHELYLQIKSEVEHCISYLKENREKDPYRSLASRVLYHAAHGWEAEVPTFEI</sequence>
<proteinExistence type="inferred from homology"/>
<dbReference type="SUPFAM" id="SSF53474">
    <property type="entry name" value="alpha/beta-Hydrolases"/>
    <property type="match status" value="1"/>
</dbReference>
<dbReference type="InterPro" id="IPR029058">
    <property type="entry name" value="AB_hydrolase_fold"/>
</dbReference>
<organism evidence="4 5">
    <name type="scientific">Saponaria officinalis</name>
    <name type="common">Common soapwort</name>
    <name type="synonym">Lychnis saponaria</name>
    <dbReference type="NCBI Taxonomy" id="3572"/>
    <lineage>
        <taxon>Eukaryota</taxon>
        <taxon>Viridiplantae</taxon>
        <taxon>Streptophyta</taxon>
        <taxon>Embryophyta</taxon>
        <taxon>Tracheophyta</taxon>
        <taxon>Spermatophyta</taxon>
        <taxon>Magnoliopsida</taxon>
        <taxon>eudicotyledons</taxon>
        <taxon>Gunneridae</taxon>
        <taxon>Pentapetalae</taxon>
        <taxon>Caryophyllales</taxon>
        <taxon>Caryophyllaceae</taxon>
        <taxon>Caryophylleae</taxon>
        <taxon>Saponaria</taxon>
    </lineage>
</organism>
<evidence type="ECO:0000313" key="5">
    <source>
        <dbReference type="Proteomes" id="UP001443914"/>
    </source>
</evidence>
<evidence type="ECO:0000256" key="1">
    <source>
        <dbReference type="ARBA" id="ARBA00005420"/>
    </source>
</evidence>
<dbReference type="Proteomes" id="UP001443914">
    <property type="component" value="Unassembled WGS sequence"/>
</dbReference>
<reference evidence="4" key="1">
    <citation type="submission" date="2024-03" db="EMBL/GenBank/DDBJ databases">
        <title>WGS assembly of Saponaria officinalis var. Norfolk2.</title>
        <authorList>
            <person name="Jenkins J."/>
            <person name="Shu S."/>
            <person name="Grimwood J."/>
            <person name="Barry K."/>
            <person name="Goodstein D."/>
            <person name="Schmutz J."/>
            <person name="Leebens-Mack J."/>
            <person name="Osbourn A."/>
        </authorList>
    </citation>
    <scope>NUCLEOTIDE SEQUENCE [LARGE SCALE GENOMIC DNA]</scope>
    <source>
        <strain evidence="4">JIC</strain>
    </source>
</reference>
<keyword evidence="2" id="KW-0808">Transferase</keyword>
<evidence type="ECO:0000313" key="4">
    <source>
        <dbReference type="EMBL" id="KAK9749965.1"/>
    </source>
</evidence>
<comment type="caution">
    <text evidence="4">The sequence shown here is derived from an EMBL/GenBank/DDBJ whole genome shotgun (WGS) entry which is preliminary data.</text>
</comment>
<comment type="similarity">
    <text evidence="1">Belongs to the diacylglycerol acyltransferase family.</text>
</comment>
<dbReference type="Pfam" id="PF03982">
    <property type="entry name" value="DAGAT"/>
    <property type="match status" value="1"/>
</dbReference>
<dbReference type="AlphaFoldDB" id="A0AAW1MQN0"/>
<dbReference type="GO" id="GO:0016020">
    <property type="term" value="C:membrane"/>
    <property type="evidence" value="ECO:0007669"/>
    <property type="project" value="TreeGrafter"/>
</dbReference>
<dbReference type="Gene3D" id="3.40.50.1820">
    <property type="entry name" value="alpha/beta hydrolase"/>
    <property type="match status" value="1"/>
</dbReference>
<evidence type="ECO:0000256" key="3">
    <source>
        <dbReference type="ARBA" id="ARBA00023315"/>
    </source>
</evidence>
<evidence type="ECO:0008006" key="6">
    <source>
        <dbReference type="Google" id="ProtNLM"/>
    </source>
</evidence>
<dbReference type="EMBL" id="JBDFQZ010000002">
    <property type="protein sequence ID" value="KAK9749965.1"/>
    <property type="molecule type" value="Genomic_DNA"/>
</dbReference>
<dbReference type="GO" id="GO:0004144">
    <property type="term" value="F:diacylglycerol O-acyltransferase activity"/>
    <property type="evidence" value="ECO:0007669"/>
    <property type="project" value="UniProtKB-ARBA"/>
</dbReference>
<name>A0AAW1MQN0_SAPOF</name>
<accession>A0AAW1MQN0</accession>
<gene>
    <name evidence="4" type="ORF">RND81_02G162300</name>
</gene>
<dbReference type="PANTHER" id="PTHR22753:SF24">
    <property type="entry name" value="ESTERASE_LIPASE_THIOESTERASE FAMILY PROTEIN"/>
    <property type="match status" value="1"/>
</dbReference>
<protein>
    <recommendedName>
        <fullName evidence="6">Serine aminopeptidase S33 domain-containing protein</fullName>
    </recommendedName>
</protein>
<dbReference type="GO" id="GO:0019432">
    <property type="term" value="P:triglyceride biosynthetic process"/>
    <property type="evidence" value="ECO:0007669"/>
    <property type="project" value="UniProtKB-ARBA"/>
</dbReference>
<dbReference type="InterPro" id="IPR007130">
    <property type="entry name" value="DAGAT"/>
</dbReference>
<dbReference type="CDD" id="cd07987">
    <property type="entry name" value="LPLAT_MGAT-like"/>
    <property type="match status" value="1"/>
</dbReference>
<dbReference type="PANTHER" id="PTHR22753">
    <property type="entry name" value="TRANSMEMBRANE PROTEIN 68"/>
    <property type="match status" value="1"/>
</dbReference>
<keyword evidence="3" id="KW-0012">Acyltransferase</keyword>